<dbReference type="EMBL" id="CP016033">
    <property type="protein sequence ID" value="ANK12304.1"/>
    <property type="molecule type" value="Genomic_DNA"/>
</dbReference>
<gene>
    <name evidence="2" type="ORF">A9D12_04355</name>
</gene>
<sequence>MKLAPFAALGLALAAATAPVAASAQEAPAAAPAATLSIDTPIAALVADARAKAVLDKHLPGIDQHPAFEQFKGMSLKVLAPYSQGMITDDLLAKIGADLAAIK</sequence>
<reference evidence="2 3" key="1">
    <citation type="submission" date="2016-05" db="EMBL/GenBank/DDBJ databases">
        <title>Compelete Genome Sequence of Bacteriochlorophyll-Synthesizing Bacterium Porphyrobacter neustonensis DSM 9434.</title>
        <authorList>
            <person name="Shi X.-L."/>
            <person name="Wu Y.-H."/>
            <person name="Cheng H."/>
            <person name="Xu L."/>
            <person name="Zhang X.-Q."/>
            <person name="Wang C.-S."/>
            <person name="Xu X.-W."/>
        </authorList>
    </citation>
    <scope>NUCLEOTIDE SEQUENCE [LARGE SCALE GENOMIC DNA]</scope>
    <source>
        <strain evidence="2 3">DSM 9434</strain>
    </source>
</reference>
<accession>A0A192D3H2</accession>
<dbReference type="STRING" id="1112.A9D12_04355"/>
<evidence type="ECO:0000313" key="3">
    <source>
        <dbReference type="Proteomes" id="UP000078263"/>
    </source>
</evidence>
<dbReference type="OrthoDB" id="7211154at2"/>
<dbReference type="RefSeq" id="WP_068350128.1">
    <property type="nucleotide sequence ID" value="NZ_CP016033.1"/>
</dbReference>
<evidence type="ECO:0000313" key="2">
    <source>
        <dbReference type="EMBL" id="ANK12304.1"/>
    </source>
</evidence>
<evidence type="ECO:0000256" key="1">
    <source>
        <dbReference type="SAM" id="SignalP"/>
    </source>
</evidence>
<dbReference type="AlphaFoldDB" id="A0A192D3H2"/>
<dbReference type="Proteomes" id="UP000078263">
    <property type="component" value="Chromosome"/>
</dbReference>
<feature type="chain" id="PRO_5008251704" evidence="1">
    <location>
        <begin position="25"/>
        <end position="103"/>
    </location>
</feature>
<dbReference type="KEGG" id="pns:A9D12_04355"/>
<protein>
    <submittedName>
        <fullName evidence="2">Uncharacterized protein</fullName>
    </submittedName>
</protein>
<feature type="signal peptide" evidence="1">
    <location>
        <begin position="1"/>
        <end position="24"/>
    </location>
</feature>
<name>A0A192D3H2_9SPHN</name>
<organism evidence="2 3">
    <name type="scientific">Erythrobacter neustonensis</name>
    <dbReference type="NCBI Taxonomy" id="1112"/>
    <lineage>
        <taxon>Bacteria</taxon>
        <taxon>Pseudomonadati</taxon>
        <taxon>Pseudomonadota</taxon>
        <taxon>Alphaproteobacteria</taxon>
        <taxon>Sphingomonadales</taxon>
        <taxon>Erythrobacteraceae</taxon>
        <taxon>Erythrobacter/Porphyrobacter group</taxon>
        <taxon>Erythrobacter</taxon>
    </lineage>
</organism>
<keyword evidence="1" id="KW-0732">Signal</keyword>
<proteinExistence type="predicted"/>
<keyword evidence="3" id="KW-1185">Reference proteome</keyword>